<dbReference type="RefSeq" id="WP_302038913.1">
    <property type="nucleotide sequence ID" value="NZ_JAUKPO010000010.1"/>
</dbReference>
<reference evidence="2" key="1">
    <citation type="submission" date="2023-07" db="EMBL/GenBank/DDBJ databases">
        <title>The genome sequence of Rhodocytophaga aerolata KACC 12507.</title>
        <authorList>
            <person name="Zhang X."/>
        </authorList>
    </citation>
    <scope>NUCLEOTIDE SEQUENCE</scope>
    <source>
        <strain evidence="2">KACC 12507</strain>
    </source>
</reference>
<feature type="transmembrane region" description="Helical" evidence="1">
    <location>
        <begin position="49"/>
        <end position="70"/>
    </location>
</feature>
<keyword evidence="3" id="KW-1185">Reference proteome</keyword>
<comment type="caution">
    <text evidence="2">The sequence shown here is derived from an EMBL/GenBank/DDBJ whole genome shotgun (WGS) entry which is preliminary data.</text>
</comment>
<evidence type="ECO:0008006" key="4">
    <source>
        <dbReference type="Google" id="ProtNLM"/>
    </source>
</evidence>
<keyword evidence="1" id="KW-0472">Membrane</keyword>
<name>A0ABT8R7N9_9BACT</name>
<keyword evidence="1" id="KW-1133">Transmembrane helix</keyword>
<evidence type="ECO:0000313" key="2">
    <source>
        <dbReference type="EMBL" id="MDO1448110.1"/>
    </source>
</evidence>
<protein>
    <recommendedName>
        <fullName evidence="4">DUF3379 domain-containing protein</fullName>
    </recommendedName>
</protein>
<gene>
    <name evidence="2" type="ORF">Q0590_17685</name>
</gene>
<sequence length="143" mass="16540">MPKKEKISIDRLEKKQVYIVPDAYFEDLPANIRRRLNGVQNADKPAISWVRYSVGLASLFLILLASYFWVAGSQTQNTQQLISEIAYTEIIDYLETQELSQYDIIEAASDAEVTFDSQFFQQTDINPELLMEEADTELLQEYM</sequence>
<proteinExistence type="predicted"/>
<accession>A0ABT8R7N9</accession>
<evidence type="ECO:0000256" key="1">
    <source>
        <dbReference type="SAM" id="Phobius"/>
    </source>
</evidence>
<dbReference type="EMBL" id="JAUKPO010000010">
    <property type="protein sequence ID" value="MDO1448110.1"/>
    <property type="molecule type" value="Genomic_DNA"/>
</dbReference>
<keyword evidence="1" id="KW-0812">Transmembrane</keyword>
<evidence type="ECO:0000313" key="3">
    <source>
        <dbReference type="Proteomes" id="UP001168528"/>
    </source>
</evidence>
<dbReference type="Proteomes" id="UP001168528">
    <property type="component" value="Unassembled WGS sequence"/>
</dbReference>
<organism evidence="2 3">
    <name type="scientific">Rhodocytophaga aerolata</name>
    <dbReference type="NCBI Taxonomy" id="455078"/>
    <lineage>
        <taxon>Bacteria</taxon>
        <taxon>Pseudomonadati</taxon>
        <taxon>Bacteroidota</taxon>
        <taxon>Cytophagia</taxon>
        <taxon>Cytophagales</taxon>
        <taxon>Rhodocytophagaceae</taxon>
        <taxon>Rhodocytophaga</taxon>
    </lineage>
</organism>